<accession>A0A6A5QKH6</accession>
<evidence type="ECO:0000259" key="3">
    <source>
        <dbReference type="PROSITE" id="PS50097"/>
    </source>
</evidence>
<keyword evidence="2" id="KW-0812">Transmembrane</keyword>
<feature type="region of interest" description="Disordered" evidence="1">
    <location>
        <begin position="298"/>
        <end position="325"/>
    </location>
</feature>
<feature type="domain" description="BTB" evidence="3">
    <location>
        <begin position="26"/>
        <end position="94"/>
    </location>
</feature>
<dbReference type="PROSITE" id="PS50097">
    <property type="entry name" value="BTB"/>
    <property type="match status" value="1"/>
</dbReference>
<dbReference type="PANTHER" id="PTHR47843">
    <property type="entry name" value="BTB DOMAIN-CONTAINING PROTEIN-RELATED"/>
    <property type="match status" value="1"/>
</dbReference>
<keyword evidence="2" id="KW-1133">Transmembrane helix</keyword>
<dbReference type="SUPFAM" id="SSF54695">
    <property type="entry name" value="POZ domain"/>
    <property type="match status" value="1"/>
</dbReference>
<dbReference type="InterPro" id="IPR000210">
    <property type="entry name" value="BTB/POZ_dom"/>
</dbReference>
<dbReference type="AlphaFoldDB" id="A0A6A5QKH6"/>
<evidence type="ECO:0000313" key="5">
    <source>
        <dbReference type="Proteomes" id="UP000800096"/>
    </source>
</evidence>
<dbReference type="PANTHER" id="PTHR47843:SF5">
    <property type="entry name" value="BTB_POZ DOMAIN PROTEIN"/>
    <property type="match status" value="1"/>
</dbReference>
<evidence type="ECO:0000256" key="1">
    <source>
        <dbReference type="SAM" id="MobiDB-lite"/>
    </source>
</evidence>
<sequence length="516" mass="56976">MSFGGNRHQRTCPPALLKSYKDEEFTDLTISCGSLIFNVHAVVVCSACDFFKRSLKFAVGKESKERGIDLPEDDPEMIRRLIAYLYLGDYDPTIGCDVARFESIKRYDSTSAPNATYHPREGAFDVSLDNPCSCFAQNTLQIVQARAETVATGPHEDLKTFQKGASLIEVANPLTIHATMYALGDKYQVEGLCYVATQKFESCLPHHAYSEDFVSAVQIAYSSTPDSNRGLRDSVLAAFHTHFQTDISQIPGAEAKLNSIDELSFLLITSWPVKVQQAKAVETSGAVSKFAVGDAQAATRIPPETSDPAPPPYEVPNPALSPRSCTKDEERSCGLWSEKESSSSGGYTGLRLTTVARDHHGFYAFCCFWCAVLVCILGAFGVFFTLDIVFSTFGMGTGIAGWMMQREGYDMHFCLASPNRAAPGPQTWRYIRPDDIPNCGTEVVTLAAKATEHWKLHLDDENMFGDDVLRRTVSERDDAEELSAEEKIDTVDMGDDVATEGEDELWGLKKWEEGSR</sequence>
<dbReference type="Pfam" id="PF00651">
    <property type="entry name" value="BTB"/>
    <property type="match status" value="1"/>
</dbReference>
<keyword evidence="5" id="KW-1185">Reference proteome</keyword>
<evidence type="ECO:0000313" key="4">
    <source>
        <dbReference type="EMBL" id="KAF1915882.1"/>
    </source>
</evidence>
<feature type="region of interest" description="Disordered" evidence="1">
    <location>
        <begin position="475"/>
        <end position="496"/>
    </location>
</feature>
<dbReference type="InterPro" id="IPR011333">
    <property type="entry name" value="SKP1/BTB/POZ_sf"/>
</dbReference>
<evidence type="ECO:0000256" key="2">
    <source>
        <dbReference type="SAM" id="Phobius"/>
    </source>
</evidence>
<organism evidence="4 5">
    <name type="scientific">Ampelomyces quisqualis</name>
    <name type="common">Powdery mildew agent</name>
    <dbReference type="NCBI Taxonomy" id="50730"/>
    <lineage>
        <taxon>Eukaryota</taxon>
        <taxon>Fungi</taxon>
        <taxon>Dikarya</taxon>
        <taxon>Ascomycota</taxon>
        <taxon>Pezizomycotina</taxon>
        <taxon>Dothideomycetes</taxon>
        <taxon>Pleosporomycetidae</taxon>
        <taxon>Pleosporales</taxon>
        <taxon>Pleosporineae</taxon>
        <taxon>Phaeosphaeriaceae</taxon>
        <taxon>Ampelomyces</taxon>
    </lineage>
</organism>
<dbReference type="OrthoDB" id="6359816at2759"/>
<dbReference type="CDD" id="cd18186">
    <property type="entry name" value="BTB_POZ_ZBTB_KLHL-like"/>
    <property type="match status" value="1"/>
</dbReference>
<dbReference type="Gene3D" id="3.30.710.10">
    <property type="entry name" value="Potassium Channel Kv1.1, Chain A"/>
    <property type="match status" value="1"/>
</dbReference>
<feature type="transmembrane region" description="Helical" evidence="2">
    <location>
        <begin position="361"/>
        <end position="382"/>
    </location>
</feature>
<reference evidence="4" key="1">
    <citation type="journal article" date="2020" name="Stud. Mycol.">
        <title>101 Dothideomycetes genomes: a test case for predicting lifestyles and emergence of pathogens.</title>
        <authorList>
            <person name="Haridas S."/>
            <person name="Albert R."/>
            <person name="Binder M."/>
            <person name="Bloem J."/>
            <person name="Labutti K."/>
            <person name="Salamov A."/>
            <person name="Andreopoulos B."/>
            <person name="Baker S."/>
            <person name="Barry K."/>
            <person name="Bills G."/>
            <person name="Bluhm B."/>
            <person name="Cannon C."/>
            <person name="Castanera R."/>
            <person name="Culley D."/>
            <person name="Daum C."/>
            <person name="Ezra D."/>
            <person name="Gonzalez J."/>
            <person name="Henrissat B."/>
            <person name="Kuo A."/>
            <person name="Liang C."/>
            <person name="Lipzen A."/>
            <person name="Lutzoni F."/>
            <person name="Magnuson J."/>
            <person name="Mondo S."/>
            <person name="Nolan M."/>
            <person name="Ohm R."/>
            <person name="Pangilinan J."/>
            <person name="Park H.-J."/>
            <person name="Ramirez L."/>
            <person name="Alfaro M."/>
            <person name="Sun H."/>
            <person name="Tritt A."/>
            <person name="Yoshinaga Y."/>
            <person name="Zwiers L.-H."/>
            <person name="Turgeon B."/>
            <person name="Goodwin S."/>
            <person name="Spatafora J."/>
            <person name="Crous P."/>
            <person name="Grigoriev I."/>
        </authorList>
    </citation>
    <scope>NUCLEOTIDE SEQUENCE</scope>
    <source>
        <strain evidence="4">HMLAC05119</strain>
    </source>
</reference>
<keyword evidence="2" id="KW-0472">Membrane</keyword>
<dbReference type="Proteomes" id="UP000800096">
    <property type="component" value="Unassembled WGS sequence"/>
</dbReference>
<protein>
    <recommendedName>
        <fullName evidence="3">BTB domain-containing protein</fullName>
    </recommendedName>
</protein>
<name>A0A6A5QKH6_AMPQU</name>
<dbReference type="EMBL" id="ML979135">
    <property type="protein sequence ID" value="KAF1915882.1"/>
    <property type="molecule type" value="Genomic_DNA"/>
</dbReference>
<gene>
    <name evidence="4" type="ORF">BDU57DRAFT_556238</name>
</gene>
<proteinExistence type="predicted"/>